<keyword evidence="2" id="KW-1185">Reference proteome</keyword>
<name>C7REV0_ANAPD</name>
<proteinExistence type="predicted"/>
<dbReference type="PROSITE" id="PS51257">
    <property type="entry name" value="PROKAR_LIPOPROTEIN"/>
    <property type="match status" value="1"/>
</dbReference>
<reference evidence="1 2" key="1">
    <citation type="journal article" date="2009" name="Stand. Genomic Sci.">
        <title>Complete genome sequence of Anaerococcus prevotii type strain (PC1).</title>
        <authorList>
            <person name="Labutti K."/>
            <person name="Pukall R."/>
            <person name="Steenblock K."/>
            <person name="Glavina Del Rio T."/>
            <person name="Tice H."/>
            <person name="Copeland A."/>
            <person name="Cheng J.F."/>
            <person name="Lucas S."/>
            <person name="Chen F."/>
            <person name="Nolan M."/>
            <person name="Bruce D."/>
            <person name="Goodwin L."/>
            <person name="Pitluck S."/>
            <person name="Ivanova N."/>
            <person name="Mavromatis K."/>
            <person name="Ovchinnikova G."/>
            <person name="Pati A."/>
            <person name="Chen A."/>
            <person name="Palaniappan K."/>
            <person name="Land M."/>
            <person name="Hauser L."/>
            <person name="Chang Y.J."/>
            <person name="Jeffries C.D."/>
            <person name="Chain P."/>
            <person name="Saunders E."/>
            <person name="Brettin T."/>
            <person name="Detter J.C."/>
            <person name="Han C."/>
            <person name="Goker M."/>
            <person name="Bristow J."/>
            <person name="Eisen J.A."/>
            <person name="Markowitz V."/>
            <person name="Hugenholtz P."/>
            <person name="Kyrpides N.C."/>
            <person name="Klenk H.P."/>
            <person name="Lapidus A."/>
        </authorList>
    </citation>
    <scope>NUCLEOTIDE SEQUENCE [LARGE SCALE GENOMIC DNA]</scope>
    <source>
        <strain evidence="2">ATCC 9321 / DSM 20548 / JCM 6508 / NCTC 11806 / PC1</strain>
    </source>
</reference>
<dbReference type="Proteomes" id="UP000002294">
    <property type="component" value="Chromosome"/>
</dbReference>
<dbReference type="STRING" id="525919.Apre_1693"/>
<dbReference type="EMBL" id="CP001708">
    <property type="protein sequence ID" value="ACV29713.1"/>
    <property type="molecule type" value="Genomic_DNA"/>
</dbReference>
<evidence type="ECO:0000313" key="2">
    <source>
        <dbReference type="Proteomes" id="UP000002294"/>
    </source>
</evidence>
<dbReference type="AlphaFoldDB" id="C7REV0"/>
<dbReference type="eggNOG" id="ENOG5030GB9">
    <property type="taxonomic scope" value="Bacteria"/>
</dbReference>
<dbReference type="OrthoDB" id="1690001at2"/>
<dbReference type="RefSeq" id="WP_015778609.1">
    <property type="nucleotide sequence ID" value="NC_013171.1"/>
</dbReference>
<dbReference type="HOGENOM" id="CLU_715041_0_0_9"/>
<gene>
    <name evidence="1" type="ordered locus">Apre_1693</name>
</gene>
<sequence length="386" mass="43834">MIKKLIILTISMFLIACDGDFNKTNAKENKTNMAYTFDKMTGFEEDKSLCFKSTASYFYGNIATDSNSSYEKNELANLDYNQDLIFANMHIRIPTRCKVFKSKSNDKYIIDLPYSSSYNIFLSFEEVKNTKISNQKDILKACQLSEKTIDSGERIISHSLRNKMTNVDSAYFISEKGEQRLTHFFVKTPSSIIHFTITEDKTLSAKAKDIMSDILIAMYKESDDPMEISKDFTDYTDKINVFATKDVEMGKIKFKIPDNFLLSQDKNGIRAYISKVDGEVVSELIIKVDEKDGRSIEDIASLNSGDIIYPINIVTNGVSEKGDINKLSYMRNGSRLYAPNFSLKGDKVVVETKDEFVTFFILGPLNDNDQTSIMTKSIISSIDKKN</sequence>
<organism evidence="1 2">
    <name type="scientific">Anaerococcus prevotii (strain ATCC 9321 / DSM 20548 / JCM 6508 / NCTC 11806 / PC1)</name>
    <name type="common">Peptostreptococcus prevotii</name>
    <name type="synonym">Peptococcus prevotii</name>
    <dbReference type="NCBI Taxonomy" id="525919"/>
    <lineage>
        <taxon>Bacteria</taxon>
        <taxon>Bacillati</taxon>
        <taxon>Bacillota</taxon>
        <taxon>Tissierellia</taxon>
        <taxon>Tissierellales</taxon>
        <taxon>Peptoniphilaceae</taxon>
        <taxon>Anaerococcus</taxon>
    </lineage>
</organism>
<accession>C7REV0</accession>
<protein>
    <recommendedName>
        <fullName evidence="3">Lipoprotein</fullName>
    </recommendedName>
</protein>
<dbReference type="KEGG" id="apr:Apre_1693"/>
<evidence type="ECO:0000313" key="1">
    <source>
        <dbReference type="EMBL" id="ACV29713.1"/>
    </source>
</evidence>
<evidence type="ECO:0008006" key="3">
    <source>
        <dbReference type="Google" id="ProtNLM"/>
    </source>
</evidence>